<keyword evidence="2 5" id="KW-0689">Ribosomal protein</keyword>
<dbReference type="GO" id="GO:1990904">
    <property type="term" value="C:ribonucleoprotein complex"/>
    <property type="evidence" value="ECO:0007669"/>
    <property type="project" value="UniProtKB-KW"/>
</dbReference>
<gene>
    <name evidence="5" type="ORF">UT64_C0007G0015</name>
</gene>
<dbReference type="GO" id="GO:0005840">
    <property type="term" value="C:ribosome"/>
    <property type="evidence" value="ECO:0007669"/>
    <property type="project" value="UniProtKB-KW"/>
</dbReference>
<accession>A0A0G0Q021</accession>
<organism evidence="5 6">
    <name type="scientific">Candidatus Falkowbacteria bacterium GW2011_GWF2_39_8</name>
    <dbReference type="NCBI Taxonomy" id="1618642"/>
    <lineage>
        <taxon>Bacteria</taxon>
        <taxon>Candidatus Falkowiibacteriota</taxon>
    </lineage>
</organism>
<comment type="similarity">
    <text evidence="1">Belongs to the bacterial ribosomal protein bL9 family.</text>
</comment>
<sequence length="72" mass="7958">MKVVLLKDIKNLGKKNDIKTVTDGYAMNYLVPEALADIYTSAKAKEIEIKQKAALTAKPKAPKGKKKKKAKK</sequence>
<dbReference type="PATRIC" id="fig|1618642.3.peg.224"/>
<evidence type="ECO:0000256" key="2">
    <source>
        <dbReference type="ARBA" id="ARBA00022980"/>
    </source>
</evidence>
<dbReference type="InterPro" id="IPR009027">
    <property type="entry name" value="Ribosomal_bL9/RNase_H1_N"/>
</dbReference>
<dbReference type="PROSITE" id="PS00651">
    <property type="entry name" value="RIBOSOMAL_L9"/>
    <property type="match status" value="1"/>
</dbReference>
<dbReference type="Proteomes" id="UP000034137">
    <property type="component" value="Unassembled WGS sequence"/>
</dbReference>
<name>A0A0G0Q021_9BACT</name>
<proteinExistence type="inferred from homology"/>
<evidence type="ECO:0000313" key="5">
    <source>
        <dbReference type="EMBL" id="KKR33513.1"/>
    </source>
</evidence>
<dbReference type="InterPro" id="IPR036935">
    <property type="entry name" value="Ribosomal_bL9_N_sf"/>
</dbReference>
<comment type="caution">
    <text evidence="5">The sequence shown here is derived from an EMBL/GenBank/DDBJ whole genome shotgun (WGS) entry which is preliminary data.</text>
</comment>
<evidence type="ECO:0000259" key="4">
    <source>
        <dbReference type="PROSITE" id="PS00651"/>
    </source>
</evidence>
<dbReference type="EMBL" id="LBXO01000007">
    <property type="protein sequence ID" value="KKR33513.1"/>
    <property type="molecule type" value="Genomic_DNA"/>
</dbReference>
<evidence type="ECO:0000256" key="1">
    <source>
        <dbReference type="ARBA" id="ARBA00010605"/>
    </source>
</evidence>
<keyword evidence="3" id="KW-0687">Ribonucleoprotein</keyword>
<reference evidence="5 6" key="1">
    <citation type="journal article" date="2015" name="Nature">
        <title>rRNA introns, odd ribosomes, and small enigmatic genomes across a large radiation of phyla.</title>
        <authorList>
            <person name="Brown C.T."/>
            <person name="Hug L.A."/>
            <person name="Thomas B.C."/>
            <person name="Sharon I."/>
            <person name="Castelle C.J."/>
            <person name="Singh A."/>
            <person name="Wilkins M.J."/>
            <person name="Williams K.H."/>
            <person name="Banfield J.F."/>
        </authorList>
    </citation>
    <scope>NUCLEOTIDE SEQUENCE [LARGE SCALE GENOMIC DNA]</scope>
</reference>
<evidence type="ECO:0000313" key="6">
    <source>
        <dbReference type="Proteomes" id="UP000034137"/>
    </source>
</evidence>
<dbReference type="SUPFAM" id="SSF55658">
    <property type="entry name" value="L9 N-domain-like"/>
    <property type="match status" value="1"/>
</dbReference>
<evidence type="ECO:0000256" key="3">
    <source>
        <dbReference type="ARBA" id="ARBA00023274"/>
    </source>
</evidence>
<feature type="domain" description="Ribosomal protein L9" evidence="4">
    <location>
        <begin position="13"/>
        <end position="40"/>
    </location>
</feature>
<dbReference type="Gene3D" id="3.40.5.10">
    <property type="entry name" value="Ribosomal protein L9, N-terminal domain"/>
    <property type="match status" value="1"/>
</dbReference>
<protein>
    <submittedName>
        <fullName evidence="5">50S ribosomal protein L9</fullName>
    </submittedName>
</protein>
<dbReference type="AlphaFoldDB" id="A0A0G0Q021"/>
<dbReference type="InterPro" id="IPR020070">
    <property type="entry name" value="Ribosomal_bL9_N"/>
</dbReference>
<dbReference type="Pfam" id="PF01281">
    <property type="entry name" value="Ribosomal_L9_N"/>
    <property type="match status" value="1"/>
</dbReference>